<reference evidence="1 2" key="1">
    <citation type="submission" date="2015-01" db="EMBL/GenBank/DDBJ databases">
        <title>Genome Sequencing of Rickettsiales.</title>
        <authorList>
            <person name="Daugherty S.C."/>
            <person name="Su Q."/>
            <person name="Abolude K."/>
            <person name="Beier-Sexton M."/>
            <person name="Carlyon J.A."/>
            <person name="Carter R."/>
            <person name="Day N.P."/>
            <person name="Dumler S.J."/>
            <person name="Dyachenko V."/>
            <person name="Godinez A."/>
            <person name="Kurtti T.J."/>
            <person name="Lichay M."/>
            <person name="Mullins K.E."/>
            <person name="Ott S."/>
            <person name="Pappas-Brown V."/>
            <person name="Paris D.H."/>
            <person name="Patel P."/>
            <person name="Richards A.L."/>
            <person name="Sadzewicz L."/>
            <person name="Sears K."/>
            <person name="Seidman D."/>
            <person name="Sengamalay N."/>
            <person name="Stenos J."/>
            <person name="Tallon L.J."/>
            <person name="Vincent G."/>
            <person name="Fraser C.M."/>
            <person name="Munderloh U."/>
            <person name="Dunning-Hotopp J.C."/>
        </authorList>
    </citation>
    <scope>NUCLEOTIDE SEQUENCE [LARGE SCALE GENOMIC DNA]</scope>
    <source>
        <strain evidence="1 2">ApNP</strain>
    </source>
</reference>
<dbReference type="Proteomes" id="UP000033385">
    <property type="component" value="Unassembled WGS sequence"/>
</dbReference>
<sequence>MFIYISAHRCRLDQKFLWACTITAFAKNYDFDNESMT</sequence>
<protein>
    <submittedName>
        <fullName evidence="1">Uncharacterized protein</fullName>
    </submittedName>
</protein>
<gene>
    <name evidence="1" type="ORF">APHNP_1493</name>
</gene>
<accession>A0A0F3NF46</accession>
<dbReference type="AlphaFoldDB" id="A0A0F3NF46"/>
<proteinExistence type="predicted"/>
<dbReference type="PATRIC" id="fig|1359153.3.peg.1525"/>
<comment type="caution">
    <text evidence="1">The sequence shown here is derived from an EMBL/GenBank/DDBJ whole genome shotgun (WGS) entry which is preliminary data.</text>
</comment>
<organism evidence="1 2">
    <name type="scientific">Anaplasma phagocytophilum str. ApNP</name>
    <dbReference type="NCBI Taxonomy" id="1359153"/>
    <lineage>
        <taxon>Bacteria</taxon>
        <taxon>Pseudomonadati</taxon>
        <taxon>Pseudomonadota</taxon>
        <taxon>Alphaproteobacteria</taxon>
        <taxon>Rickettsiales</taxon>
        <taxon>Anaplasmataceae</taxon>
        <taxon>Anaplasma</taxon>
        <taxon>phagocytophilum group</taxon>
    </lineage>
</organism>
<dbReference type="EMBL" id="LANW01000001">
    <property type="protein sequence ID" value="KJV66322.1"/>
    <property type="molecule type" value="Genomic_DNA"/>
</dbReference>
<evidence type="ECO:0000313" key="1">
    <source>
        <dbReference type="EMBL" id="KJV66322.1"/>
    </source>
</evidence>
<evidence type="ECO:0000313" key="2">
    <source>
        <dbReference type="Proteomes" id="UP000033385"/>
    </source>
</evidence>
<name>A0A0F3NF46_ANAPH</name>